<dbReference type="AlphaFoldDB" id="W5MU47"/>
<dbReference type="HOGENOM" id="CLU_005031_0_0_1"/>
<feature type="domain" description="RGS" evidence="3">
    <location>
        <begin position="630"/>
        <end position="722"/>
    </location>
</feature>
<dbReference type="GO" id="GO:0009966">
    <property type="term" value="P:regulation of signal transduction"/>
    <property type="evidence" value="ECO:0007669"/>
    <property type="project" value="InterPro"/>
</dbReference>
<dbReference type="InterPro" id="IPR048075">
    <property type="entry name" value="RGS22_RGS_second"/>
</dbReference>
<keyword evidence="1" id="KW-0175">Coiled coil</keyword>
<dbReference type="GO" id="GO:0001965">
    <property type="term" value="F:G-protein alpha-subunit binding"/>
    <property type="evidence" value="ECO:0000318"/>
    <property type="project" value="GO_Central"/>
</dbReference>
<dbReference type="InParanoid" id="W5MU47"/>
<dbReference type="PANTHER" id="PTHR46583">
    <property type="entry name" value="REGULATOR OF G-PROTEIN SIGNALING 22"/>
    <property type="match status" value="1"/>
</dbReference>
<dbReference type="OMA" id="LMRSWYL"/>
<sequence length="1223" mass="141206">EDNLATDDLLVHYFNEFLGLPTFPEAIKFNKDTGGFEVVTDVAEVLTNQIKALLSTYKSPQPRYDGRTNGSCHCACAKPSQPWGNIIDNSYSVMCLDREQGIQWIQKERLPLFLQSDCYFEYRYYLSCGGLSLVKYYDVFISWSCFYAYLISEMTFGPMPNQTGKNNFQASIAENKEWFTLAKQSQTLISTPSLPVPLCASGEGLSCRGTTASTSAVSSLELSFKQQVSSGVAYCSSAQTFISAPFLEIFILLTQECNSPRSVVVSLVQQKLHHHRFTVARQSVVICEHRARERAVATFKTIFFVERKKQEEADRGKRWIINVVQVSEKSHANILKRSLTSESEDGAEEEGSDLRRHVFSCGKGLEQFKTFLQGTPGEKHLSLWMDIERLKIIMDTGKKTRHLYRMRSRYMLSSGQSYLNTELLSRLALSQASCWMEKHLQQIQPKITEPLLLYWGPRFCLAHASPREKVAAKLRLWRERQLRPPLNIDPHPRTVTLLPLRPKSCVPRIGPQDAQPASLQWPKKTRMAVPEQKVISSQSKYKMLLFLRCSRSELVSPKPRIMLPASLQPRLSSLGPVPSKTAPTLAGTLRRSAEERGKTAVRSCSPVLGGRRMERMLQALHHERRAGHRFTNFCELSGNKLWKNGIHFWFDLQEYHRLFYQEGLDPYRLQRQAHFLYSTYICFGAPEDTGVSGDSRRQICARLDPPFEELFDPAEEHVLTLLLEPWTRMTTCDMAAYHKVEIVEEIRQLDSVHYRELKALHENMLRRANENVPDRNPSSPPPEVAREPELWDLVPEDFRGYSLGTLLRRRLELEHFRTFLEEHFASMDLLCWLDIEQFRRMPHKDKAKREEKSKDIKNKYLNKKYFFGANSPATRDQQEEVMRLGGGWGRILHDRLSAPILVEVQRHARRRLEKKWLPLFLATPQFAERQRTKALMKDVAEDQIFLRHRKKREVWKYIDSKWATSSKEILAFRKALLNPVTCRQFQRFVSLKGDYLENGVLFWLEVQKYKDLCHSHCDEATIQSKVTTIVDCFINSSIPPAVQIDIPPEQAHAILERRRELGPYVFREAQMTVFSVLFKLWPQFCAFRSNLEEETVLPALERKRERQRERLQRRMKEEERRAKISLETRRVSTVAAKKEGTPGERMGLQPIASNNVSWSYSKYLEALEQEEALLHRYADVQSRAASPSLSSDADASSIRSAKSDTTKHTPRSVLSLRAANLPR</sequence>
<name>W5MU47_LEPOC</name>
<evidence type="ECO:0000259" key="3">
    <source>
        <dbReference type="PROSITE" id="PS50132"/>
    </source>
</evidence>
<dbReference type="Bgee" id="ENSLOCG00000009743">
    <property type="expression patterns" value="Expressed in testis and 7 other cell types or tissues"/>
</dbReference>
<dbReference type="CDD" id="cd08727">
    <property type="entry name" value="RGS_RGS22_2"/>
    <property type="match status" value="1"/>
</dbReference>
<dbReference type="InterPro" id="IPR048074">
    <property type="entry name" value="RGS22_RGS_fourth"/>
</dbReference>
<feature type="region of interest" description="Disordered" evidence="2">
    <location>
        <begin position="574"/>
        <end position="596"/>
    </location>
</feature>
<dbReference type="CDD" id="cd08725">
    <property type="entry name" value="RGS_RGS22_4"/>
    <property type="match status" value="1"/>
</dbReference>
<dbReference type="GeneTree" id="ENSGT00500000044936"/>
<protein>
    <submittedName>
        <fullName evidence="4">Regulator of G protein signaling 22</fullName>
    </submittedName>
</protein>
<dbReference type="EMBL" id="AHAT01004732">
    <property type="status" value="NOT_ANNOTATED_CDS"/>
    <property type="molecule type" value="Genomic_DNA"/>
</dbReference>
<dbReference type="Ensembl" id="ENSLOCT00000011927.1">
    <property type="protein sequence ID" value="ENSLOCP00000011906.1"/>
    <property type="gene ID" value="ENSLOCG00000009743.1"/>
</dbReference>
<dbReference type="SMART" id="SM00315">
    <property type="entry name" value="RGS"/>
    <property type="match status" value="2"/>
</dbReference>
<proteinExistence type="predicted"/>
<dbReference type="InterPro" id="IPR036305">
    <property type="entry name" value="RGS_sf"/>
</dbReference>
<dbReference type="SUPFAM" id="SSF48097">
    <property type="entry name" value="Regulator of G-protein signaling, RGS"/>
    <property type="match status" value="4"/>
</dbReference>
<dbReference type="STRING" id="7918.ENSLOCP00000011906"/>
<dbReference type="InterPro" id="IPR048073">
    <property type="entry name" value="RGS22_RGS_third"/>
</dbReference>
<dbReference type="EMBL" id="AHAT01004733">
    <property type="status" value="NOT_ANNOTATED_CDS"/>
    <property type="molecule type" value="Genomic_DNA"/>
</dbReference>
<evidence type="ECO:0000313" key="4">
    <source>
        <dbReference type="Ensembl" id="ENSLOCP00000011906.1"/>
    </source>
</evidence>
<dbReference type="Pfam" id="PF00615">
    <property type="entry name" value="RGS"/>
    <property type="match status" value="3"/>
</dbReference>
<feature type="domain" description="RGS" evidence="3">
    <location>
        <begin position="802"/>
        <end position="861"/>
    </location>
</feature>
<dbReference type="CDD" id="cd08726">
    <property type="entry name" value="RGS_RGS22_3"/>
    <property type="match status" value="1"/>
</dbReference>
<keyword evidence="5" id="KW-1185">Reference proteome</keyword>
<dbReference type="Gene3D" id="1.10.167.10">
    <property type="entry name" value="Regulator of G-protein Signalling 4, domain 2"/>
    <property type="match status" value="3"/>
</dbReference>
<dbReference type="Proteomes" id="UP000018468">
    <property type="component" value="Linkage group LG11"/>
</dbReference>
<dbReference type="eggNOG" id="ENOG502QU18">
    <property type="taxonomic scope" value="Eukaryota"/>
</dbReference>
<reference evidence="4" key="3">
    <citation type="submission" date="2025-09" db="UniProtKB">
        <authorList>
            <consortium name="Ensembl"/>
        </authorList>
    </citation>
    <scope>IDENTIFICATION</scope>
</reference>
<dbReference type="EMBL" id="AHAT01004730">
    <property type="status" value="NOT_ANNOTATED_CDS"/>
    <property type="molecule type" value="Genomic_DNA"/>
</dbReference>
<evidence type="ECO:0000256" key="2">
    <source>
        <dbReference type="SAM" id="MobiDB-lite"/>
    </source>
</evidence>
<dbReference type="InterPro" id="IPR044926">
    <property type="entry name" value="RGS_subdomain_2"/>
</dbReference>
<reference evidence="4" key="2">
    <citation type="submission" date="2025-08" db="UniProtKB">
        <authorList>
            <consortium name="Ensembl"/>
        </authorList>
    </citation>
    <scope>IDENTIFICATION</scope>
</reference>
<reference evidence="5" key="1">
    <citation type="submission" date="2011-12" db="EMBL/GenBank/DDBJ databases">
        <title>The Draft Genome of Lepisosteus oculatus.</title>
        <authorList>
            <consortium name="The Broad Institute Genome Assembly &amp; Analysis Group"/>
            <consortium name="Computational R&amp;D Group"/>
            <consortium name="and Sequencing Platform"/>
            <person name="Di Palma F."/>
            <person name="Alfoldi J."/>
            <person name="Johnson J."/>
            <person name="Berlin A."/>
            <person name="Gnerre S."/>
            <person name="Jaffe D."/>
            <person name="MacCallum I."/>
            <person name="Young S."/>
            <person name="Walker B.J."/>
            <person name="Lander E.S."/>
            <person name="Lindblad-Toh K."/>
        </authorList>
    </citation>
    <scope>NUCLEOTIDE SEQUENCE [LARGE SCALE GENOMIC DNA]</scope>
</reference>
<dbReference type="EMBL" id="AHAT01004731">
    <property type="status" value="NOT_ANNOTATED_CDS"/>
    <property type="molecule type" value="Genomic_DNA"/>
</dbReference>
<evidence type="ECO:0000256" key="1">
    <source>
        <dbReference type="SAM" id="Coils"/>
    </source>
</evidence>
<feature type="coiled-coil region" evidence="1">
    <location>
        <begin position="1097"/>
        <end position="1128"/>
    </location>
</feature>
<feature type="compositionally biased region" description="Low complexity" evidence="2">
    <location>
        <begin position="1184"/>
        <end position="1200"/>
    </location>
</feature>
<feature type="domain" description="RGS" evidence="3">
    <location>
        <begin position="971"/>
        <end position="1077"/>
    </location>
</feature>
<feature type="region of interest" description="Disordered" evidence="2">
    <location>
        <begin position="1184"/>
        <end position="1223"/>
    </location>
</feature>
<organism evidence="4 5">
    <name type="scientific">Lepisosteus oculatus</name>
    <name type="common">Spotted gar</name>
    <dbReference type="NCBI Taxonomy" id="7918"/>
    <lineage>
        <taxon>Eukaryota</taxon>
        <taxon>Metazoa</taxon>
        <taxon>Chordata</taxon>
        <taxon>Craniata</taxon>
        <taxon>Vertebrata</taxon>
        <taxon>Euteleostomi</taxon>
        <taxon>Actinopterygii</taxon>
        <taxon>Neopterygii</taxon>
        <taxon>Holostei</taxon>
        <taxon>Semionotiformes</taxon>
        <taxon>Lepisosteidae</taxon>
        <taxon>Lepisosteus</taxon>
    </lineage>
</organism>
<accession>W5MU47</accession>
<dbReference type="InterPro" id="IPR042651">
    <property type="entry name" value="Rgs22"/>
</dbReference>
<dbReference type="GO" id="GO:0005634">
    <property type="term" value="C:nucleus"/>
    <property type="evidence" value="ECO:0000318"/>
    <property type="project" value="GO_Central"/>
</dbReference>
<dbReference type="PANTHER" id="PTHR46583:SF1">
    <property type="entry name" value="REGULATOR OF G-PROTEIN SIGNALING 22"/>
    <property type="match status" value="1"/>
</dbReference>
<dbReference type="PROSITE" id="PS50132">
    <property type="entry name" value="RGS"/>
    <property type="match status" value="3"/>
</dbReference>
<evidence type="ECO:0000313" key="5">
    <source>
        <dbReference type="Proteomes" id="UP000018468"/>
    </source>
</evidence>
<dbReference type="InterPro" id="IPR016137">
    <property type="entry name" value="RGS"/>
</dbReference>
<dbReference type="GO" id="GO:0005737">
    <property type="term" value="C:cytoplasm"/>
    <property type="evidence" value="ECO:0000318"/>
    <property type="project" value="GO_Central"/>
</dbReference>